<feature type="compositionally biased region" description="Basic and acidic residues" evidence="1">
    <location>
        <begin position="179"/>
        <end position="201"/>
    </location>
</feature>
<evidence type="ECO:0000313" key="2">
    <source>
        <dbReference type="EMBL" id="CCD26058.2"/>
    </source>
</evidence>
<dbReference type="eggNOG" id="ENOG502R6DJ">
    <property type="taxonomic scope" value="Eukaryota"/>
</dbReference>
<feature type="compositionally biased region" description="Polar residues" evidence="1">
    <location>
        <begin position="269"/>
        <end position="279"/>
    </location>
</feature>
<dbReference type="GO" id="GO:0032174">
    <property type="term" value="C:cellular bud neck septin collar"/>
    <property type="evidence" value="ECO:0007669"/>
    <property type="project" value="EnsemblFungi"/>
</dbReference>
<reference evidence="2 3" key="1">
    <citation type="journal article" date="2011" name="Proc. Natl. Acad. Sci. U.S.A.">
        <title>Evolutionary erosion of yeast sex chromosomes by mating-type switching accidents.</title>
        <authorList>
            <person name="Gordon J.L."/>
            <person name="Armisen D."/>
            <person name="Proux-Wera E."/>
            <person name="Oheigeartaigh S.S."/>
            <person name="Byrne K.P."/>
            <person name="Wolfe K.H."/>
        </authorList>
    </citation>
    <scope>NUCLEOTIDE SEQUENCE [LARGE SCALE GENOMIC DNA]</scope>
    <source>
        <strain evidence="3">ATCC 10597 / BCRC 20456 / CBS 421 / NBRC 0211 / NRRL Y-12639</strain>
    </source>
</reference>
<dbReference type="GO" id="GO:1901900">
    <property type="term" value="P:regulation of protein localization to cell division site"/>
    <property type="evidence" value="ECO:0007669"/>
    <property type="project" value="EnsemblFungi"/>
</dbReference>
<dbReference type="EMBL" id="HE580273">
    <property type="protein sequence ID" value="CCD26058.2"/>
    <property type="molecule type" value="Genomic_DNA"/>
</dbReference>
<feature type="region of interest" description="Disordered" evidence="1">
    <location>
        <begin position="178"/>
        <end position="279"/>
    </location>
</feature>
<feature type="region of interest" description="Disordered" evidence="1">
    <location>
        <begin position="48"/>
        <end position="85"/>
    </location>
</feature>
<protein>
    <recommendedName>
        <fullName evidence="4">Protein NBA1</fullName>
    </recommendedName>
</protein>
<dbReference type="GO" id="GO:0007120">
    <property type="term" value="P:axial cellular bud site selection"/>
    <property type="evidence" value="ECO:0007669"/>
    <property type="project" value="EnsemblFungi"/>
</dbReference>
<organism evidence="2 3">
    <name type="scientific">Naumovozyma dairenensis (strain ATCC 10597 / BCRC 20456 / CBS 421 / NBRC 0211 / NRRL Y-12639)</name>
    <name type="common">Saccharomyces dairenensis</name>
    <dbReference type="NCBI Taxonomy" id="1071378"/>
    <lineage>
        <taxon>Eukaryota</taxon>
        <taxon>Fungi</taxon>
        <taxon>Dikarya</taxon>
        <taxon>Ascomycota</taxon>
        <taxon>Saccharomycotina</taxon>
        <taxon>Saccharomycetes</taxon>
        <taxon>Saccharomycetales</taxon>
        <taxon>Saccharomycetaceae</taxon>
        <taxon>Naumovozyma</taxon>
    </lineage>
</organism>
<evidence type="ECO:0008006" key="4">
    <source>
        <dbReference type="Google" id="ProtNLM"/>
    </source>
</evidence>
<gene>
    <name evidence="2" type="primary">NDAI0G02810</name>
    <name evidence="2" type="ordered locus">NDAI_0G02810</name>
</gene>
<evidence type="ECO:0000256" key="1">
    <source>
        <dbReference type="SAM" id="MobiDB-lite"/>
    </source>
</evidence>
<keyword evidence="3" id="KW-1185">Reference proteome</keyword>
<sequence>MSLEAYESPSKVSVNTQRLSDMIDSLHNEQSEADLFKFIKTVIPIARTTSPADTHTPPPTASSQLEAQKEPTLISPSKPPSGGLLRSPAGNVSIASMDNRSSMISNYSGVLQEGVEISYVVQNQSPTKVRRHEPRIPELPTLPSEEDMSSVIQQEQQPPINRSTTDITISAVSNAKPVRRFDSKSSMKTISREPSVKRNDTLKLLGSPKRGFPSIDSGNLASESGTSSYYPTTAKQQGSPTVQQKEHVIIIDDDEEQEEEENDNEDSRTASTNDHVSMVSSIIPPLSTTITTNDEGMLPLRSEINEYNPAVPPRSKDRPRSRLFVRDEMDDSEEEDILDEENLAKERQSISNPPNLLHTTNNIHEEDSIIGTTTPSRYSESFYSAASFPDTDKVNEYKVDDSNNDQEDDVIHYDETYLSRPLPNVPQPQRDETIKVNYTPHTPGPQNVNTNVNTAVEDAATADDDDDDDDQYEDIDETVKQGIRQEQRIPKVIPRTKPPKKNKNKKKKQHKNDLSGFDIDTLNQLLNVTKGTLIGSEFNNLGMKIEEKRALERLVDSLSRLTADMVLDPDRFEEGLKRLEKATKALDGF</sequence>
<evidence type="ECO:0000313" key="3">
    <source>
        <dbReference type="Proteomes" id="UP000000689"/>
    </source>
</evidence>
<dbReference type="HOGENOM" id="CLU_544174_0_0_1"/>
<dbReference type="STRING" id="1071378.G0WE47"/>
<feature type="compositionally biased region" description="Basic residues" evidence="1">
    <location>
        <begin position="497"/>
        <end position="510"/>
    </location>
</feature>
<name>G0WE47_NAUDC</name>
<dbReference type="KEGG" id="ndi:NDAI_0G02810"/>
<dbReference type="OrthoDB" id="4067583at2759"/>
<dbReference type="GO" id="GO:0005621">
    <property type="term" value="C:cellular bud scar"/>
    <property type="evidence" value="ECO:0007669"/>
    <property type="project" value="EnsemblFungi"/>
</dbReference>
<dbReference type="GeneID" id="11495558"/>
<dbReference type="Proteomes" id="UP000000689">
    <property type="component" value="Chromosome 7"/>
</dbReference>
<feature type="region of interest" description="Disordered" evidence="1">
    <location>
        <begin position="479"/>
        <end position="514"/>
    </location>
</feature>
<dbReference type="AlphaFoldDB" id="G0WE47"/>
<feature type="compositionally biased region" description="Acidic residues" evidence="1">
    <location>
        <begin position="251"/>
        <end position="264"/>
    </location>
</feature>
<dbReference type="GO" id="GO:0032177">
    <property type="term" value="C:cellular bud neck split septin rings"/>
    <property type="evidence" value="ECO:0007669"/>
    <property type="project" value="EnsemblFungi"/>
</dbReference>
<feature type="compositionally biased region" description="Basic and acidic residues" evidence="1">
    <location>
        <begin position="479"/>
        <end position="489"/>
    </location>
</feature>
<proteinExistence type="predicted"/>
<dbReference type="RefSeq" id="XP_003671301.2">
    <property type="nucleotide sequence ID" value="XM_003671253.2"/>
</dbReference>
<accession>G0WE47</accession>
<dbReference type="GO" id="GO:0045184">
    <property type="term" value="P:establishment of protein localization"/>
    <property type="evidence" value="ECO:0007669"/>
    <property type="project" value="EnsemblFungi"/>
</dbReference>
<dbReference type="OMA" id="PGGHYKN"/>
<feature type="compositionally biased region" description="Polar residues" evidence="1">
    <location>
        <begin position="216"/>
        <end position="243"/>
    </location>
</feature>